<feature type="non-terminal residue" evidence="1">
    <location>
        <position position="55"/>
    </location>
</feature>
<feature type="non-terminal residue" evidence="1">
    <location>
        <position position="1"/>
    </location>
</feature>
<evidence type="ECO:0000313" key="2">
    <source>
        <dbReference type="Proteomes" id="UP000789366"/>
    </source>
</evidence>
<accession>A0ACA9PQR0</accession>
<evidence type="ECO:0000313" key="1">
    <source>
        <dbReference type="EMBL" id="CAG8712415.1"/>
    </source>
</evidence>
<gene>
    <name evidence="1" type="ORF">SPELUC_LOCUS11901</name>
</gene>
<organism evidence="1 2">
    <name type="scientific">Cetraspora pellucida</name>
    <dbReference type="NCBI Taxonomy" id="1433469"/>
    <lineage>
        <taxon>Eukaryota</taxon>
        <taxon>Fungi</taxon>
        <taxon>Fungi incertae sedis</taxon>
        <taxon>Mucoromycota</taxon>
        <taxon>Glomeromycotina</taxon>
        <taxon>Glomeromycetes</taxon>
        <taxon>Diversisporales</taxon>
        <taxon>Gigasporaceae</taxon>
        <taxon>Cetraspora</taxon>
    </lineage>
</organism>
<reference evidence="1" key="1">
    <citation type="submission" date="2021-06" db="EMBL/GenBank/DDBJ databases">
        <authorList>
            <person name="Kallberg Y."/>
            <person name="Tangrot J."/>
            <person name="Rosling A."/>
        </authorList>
    </citation>
    <scope>NUCLEOTIDE SEQUENCE</scope>
    <source>
        <strain evidence="1">28 12/20/2015</strain>
    </source>
</reference>
<comment type="caution">
    <text evidence="1">The sequence shown here is derived from an EMBL/GenBank/DDBJ whole genome shotgun (WGS) entry which is preliminary data.</text>
</comment>
<proteinExistence type="predicted"/>
<sequence>PCSQHCQATTEKVLAFDLYKEILKMQIDTAAFQSTTAGNSSSFMPSVDQQTRRII</sequence>
<dbReference type="EMBL" id="CAJVPW010026451">
    <property type="protein sequence ID" value="CAG8712415.1"/>
    <property type="molecule type" value="Genomic_DNA"/>
</dbReference>
<protein>
    <submittedName>
        <fullName evidence="1">5744_t:CDS:1</fullName>
    </submittedName>
</protein>
<dbReference type="Proteomes" id="UP000789366">
    <property type="component" value="Unassembled WGS sequence"/>
</dbReference>
<name>A0ACA9PQR0_9GLOM</name>
<keyword evidence="2" id="KW-1185">Reference proteome</keyword>